<name>A0A9D4MPS1_DREPO</name>
<accession>A0A9D4MPS1</accession>
<keyword evidence="2" id="KW-1185">Reference proteome</keyword>
<evidence type="ECO:0000313" key="1">
    <source>
        <dbReference type="EMBL" id="KAH3879087.1"/>
    </source>
</evidence>
<organism evidence="1 2">
    <name type="scientific">Dreissena polymorpha</name>
    <name type="common">Zebra mussel</name>
    <name type="synonym">Mytilus polymorpha</name>
    <dbReference type="NCBI Taxonomy" id="45954"/>
    <lineage>
        <taxon>Eukaryota</taxon>
        <taxon>Metazoa</taxon>
        <taxon>Spiralia</taxon>
        <taxon>Lophotrochozoa</taxon>
        <taxon>Mollusca</taxon>
        <taxon>Bivalvia</taxon>
        <taxon>Autobranchia</taxon>
        <taxon>Heteroconchia</taxon>
        <taxon>Euheterodonta</taxon>
        <taxon>Imparidentia</taxon>
        <taxon>Neoheterodontei</taxon>
        <taxon>Myida</taxon>
        <taxon>Dreissenoidea</taxon>
        <taxon>Dreissenidae</taxon>
        <taxon>Dreissena</taxon>
    </lineage>
</organism>
<evidence type="ECO:0000313" key="2">
    <source>
        <dbReference type="Proteomes" id="UP000828390"/>
    </source>
</evidence>
<reference evidence="1" key="1">
    <citation type="journal article" date="2019" name="bioRxiv">
        <title>The Genome of the Zebra Mussel, Dreissena polymorpha: A Resource for Invasive Species Research.</title>
        <authorList>
            <person name="McCartney M.A."/>
            <person name="Auch B."/>
            <person name="Kono T."/>
            <person name="Mallez S."/>
            <person name="Zhang Y."/>
            <person name="Obille A."/>
            <person name="Becker A."/>
            <person name="Abrahante J.E."/>
            <person name="Garbe J."/>
            <person name="Badalamenti J.P."/>
            <person name="Herman A."/>
            <person name="Mangelson H."/>
            <person name="Liachko I."/>
            <person name="Sullivan S."/>
            <person name="Sone E.D."/>
            <person name="Koren S."/>
            <person name="Silverstein K.A.T."/>
            <person name="Beckman K.B."/>
            <person name="Gohl D.M."/>
        </authorList>
    </citation>
    <scope>NUCLEOTIDE SEQUENCE</scope>
    <source>
        <strain evidence="1">Duluth1</strain>
        <tissue evidence="1">Whole animal</tissue>
    </source>
</reference>
<dbReference type="AlphaFoldDB" id="A0A9D4MPS1"/>
<comment type="caution">
    <text evidence="1">The sequence shown here is derived from an EMBL/GenBank/DDBJ whole genome shotgun (WGS) entry which is preliminary data.</text>
</comment>
<dbReference type="Proteomes" id="UP000828390">
    <property type="component" value="Unassembled WGS sequence"/>
</dbReference>
<gene>
    <name evidence="1" type="ORF">DPMN_002988</name>
</gene>
<sequence>MPRHPHGSGFLLVTPTSDTLKYSFFPRSIYHFGPTYQHPLLRPPLWHPSKVGYPA</sequence>
<protein>
    <submittedName>
        <fullName evidence="1">Uncharacterized protein</fullName>
    </submittedName>
</protein>
<proteinExistence type="predicted"/>
<reference evidence="1" key="2">
    <citation type="submission" date="2020-11" db="EMBL/GenBank/DDBJ databases">
        <authorList>
            <person name="McCartney M.A."/>
            <person name="Auch B."/>
            <person name="Kono T."/>
            <person name="Mallez S."/>
            <person name="Becker A."/>
            <person name="Gohl D.M."/>
            <person name="Silverstein K.A.T."/>
            <person name="Koren S."/>
            <person name="Bechman K.B."/>
            <person name="Herman A."/>
            <person name="Abrahante J.E."/>
            <person name="Garbe J."/>
        </authorList>
    </citation>
    <scope>NUCLEOTIDE SEQUENCE</scope>
    <source>
        <strain evidence="1">Duluth1</strain>
        <tissue evidence="1">Whole animal</tissue>
    </source>
</reference>
<dbReference type="EMBL" id="JAIWYP010000001">
    <property type="protein sequence ID" value="KAH3879087.1"/>
    <property type="molecule type" value="Genomic_DNA"/>
</dbReference>